<dbReference type="InterPro" id="IPR016024">
    <property type="entry name" value="ARM-type_fold"/>
</dbReference>
<dbReference type="RefSeq" id="WP_354637669.1">
    <property type="nucleotide sequence ID" value="NZ_CP159872.1"/>
</dbReference>
<evidence type="ECO:0000313" key="1">
    <source>
        <dbReference type="EMBL" id="XCM77936.1"/>
    </source>
</evidence>
<dbReference type="SUPFAM" id="SSF48371">
    <property type="entry name" value="ARM repeat"/>
    <property type="match status" value="1"/>
</dbReference>
<name>A0AAU8JRE5_9ACTN</name>
<protein>
    <submittedName>
        <fullName evidence="1">PE-PGRS family protein</fullName>
    </submittedName>
</protein>
<gene>
    <name evidence="1" type="ORF">ABWK59_02815</name>
</gene>
<dbReference type="KEGG" id="kcm:ABWK59_02815"/>
<dbReference type="EMBL" id="CP159872">
    <property type="protein sequence ID" value="XCM77936.1"/>
    <property type="molecule type" value="Genomic_DNA"/>
</dbReference>
<reference evidence="1" key="1">
    <citation type="submission" date="2024-06" db="EMBL/GenBank/DDBJ databases">
        <title>The genome sequences of Kitasatospora sp. strain HUAS MG31.</title>
        <authorList>
            <person name="Mo P."/>
        </authorList>
    </citation>
    <scope>NUCLEOTIDE SEQUENCE</scope>
    <source>
        <strain evidence="1">HUAS MG31</strain>
    </source>
</reference>
<sequence>MSMVGAGDVDGWSGLFEGIEALVDLPALRRAWPAGLIHGPSVEVLVRLIGVESGLPLVELPAAVVDAVIAHPDPRTRLRMADAQQGMSLDQWVRLIAREPDAVYRRRARWMAVWRCRRPSAEEFARWAGDGDPQVRLRALWFRGLPEESAVALAADPDPEVRAEACGYAWPYLSEEQRSALVADVSAEVREAAEGQAGLDRPMSRAAYEALDSMGRFRAVLSQRLDRDLAEEFIHHPEYARRANLATNSRLDADLVAALARDEDPRVRAAVAVRPEVDEALRAEVDAGLDPDFPHYRVDWVEDLHEDPEAMRRLASSASLAVRRTVARARHLPPDVVDLLTRDPGRGVRSNLAVYCEGAPTELLLEAATQWQHPWNVLARPDFPRHALAGFADDPDPLRRRLALLAPGSTADLAERLADDPDEAVRVRAAADPRLAPATVLRLLDSTPLTREAAITNPRLPVPALIRLLRDPETARSAAANPALPAAVAHRLIDLATAQDSADTPAPTG</sequence>
<dbReference type="Gene3D" id="1.25.10.10">
    <property type="entry name" value="Leucine-rich Repeat Variant"/>
    <property type="match status" value="2"/>
</dbReference>
<dbReference type="InterPro" id="IPR011989">
    <property type="entry name" value="ARM-like"/>
</dbReference>
<dbReference type="AlphaFoldDB" id="A0AAU8JRE5"/>
<proteinExistence type="predicted"/>
<accession>A0AAU8JRE5</accession>
<organism evidence="1">
    <name type="scientific">Kitasatospora camelliae</name>
    <dbReference type="NCBI Taxonomy" id="3156397"/>
    <lineage>
        <taxon>Bacteria</taxon>
        <taxon>Bacillati</taxon>
        <taxon>Actinomycetota</taxon>
        <taxon>Actinomycetes</taxon>
        <taxon>Kitasatosporales</taxon>
        <taxon>Streptomycetaceae</taxon>
        <taxon>Kitasatospora</taxon>
    </lineage>
</organism>